<dbReference type="EMBL" id="CP036273">
    <property type="protein sequence ID" value="QDU20643.1"/>
    <property type="molecule type" value="Genomic_DNA"/>
</dbReference>
<accession>A0A517XT27</accession>
<dbReference type="InterPro" id="IPR016024">
    <property type="entry name" value="ARM-type_fold"/>
</dbReference>
<dbReference type="GO" id="GO:0016829">
    <property type="term" value="F:lyase activity"/>
    <property type="evidence" value="ECO:0007669"/>
    <property type="project" value="UniProtKB-KW"/>
</dbReference>
<dbReference type="KEGG" id="uli:ETAA1_25990"/>
<evidence type="ECO:0000256" key="1">
    <source>
        <dbReference type="SAM" id="MobiDB-lite"/>
    </source>
</evidence>
<name>A0A517XT27_9BACT</name>
<reference evidence="2 3" key="1">
    <citation type="submission" date="2019-02" db="EMBL/GenBank/DDBJ databases">
        <title>Deep-cultivation of Planctomycetes and their phenomic and genomic characterization uncovers novel biology.</title>
        <authorList>
            <person name="Wiegand S."/>
            <person name="Jogler M."/>
            <person name="Boedeker C."/>
            <person name="Pinto D."/>
            <person name="Vollmers J."/>
            <person name="Rivas-Marin E."/>
            <person name="Kohn T."/>
            <person name="Peeters S.H."/>
            <person name="Heuer A."/>
            <person name="Rast P."/>
            <person name="Oberbeckmann S."/>
            <person name="Bunk B."/>
            <person name="Jeske O."/>
            <person name="Meyerdierks A."/>
            <person name="Storesund J.E."/>
            <person name="Kallscheuer N."/>
            <person name="Luecker S."/>
            <person name="Lage O.M."/>
            <person name="Pohl T."/>
            <person name="Merkel B.J."/>
            <person name="Hornburger P."/>
            <person name="Mueller R.-W."/>
            <person name="Bruemmer F."/>
            <person name="Labrenz M."/>
            <person name="Spormann A.M."/>
            <person name="Op den Camp H."/>
            <person name="Overmann J."/>
            <person name="Amann R."/>
            <person name="Jetten M.S.M."/>
            <person name="Mascher T."/>
            <person name="Medema M.H."/>
            <person name="Devos D.P."/>
            <person name="Kaster A.-K."/>
            <person name="Ovreas L."/>
            <person name="Rohde M."/>
            <person name="Galperin M.Y."/>
            <person name="Jogler C."/>
        </authorList>
    </citation>
    <scope>NUCLEOTIDE SEQUENCE [LARGE SCALE GENOMIC DNA]</scope>
    <source>
        <strain evidence="2 3">ETA_A1</strain>
    </source>
</reference>
<organism evidence="2 3">
    <name type="scientific">Urbifossiella limnaea</name>
    <dbReference type="NCBI Taxonomy" id="2528023"/>
    <lineage>
        <taxon>Bacteria</taxon>
        <taxon>Pseudomonadati</taxon>
        <taxon>Planctomycetota</taxon>
        <taxon>Planctomycetia</taxon>
        <taxon>Gemmatales</taxon>
        <taxon>Gemmataceae</taxon>
        <taxon>Urbifossiella</taxon>
    </lineage>
</organism>
<feature type="region of interest" description="Disordered" evidence="1">
    <location>
        <begin position="136"/>
        <end position="155"/>
    </location>
</feature>
<dbReference type="RefSeq" id="WP_145238550.1">
    <property type="nucleotide sequence ID" value="NZ_CP036273.1"/>
</dbReference>
<sequence>MLRVLPIAGVVGTCVALTGCASTLDTVTSRTFRSSPFDTTVKMVRPEDPLVVLRANPPRSGDDRAKAMLRLQEPLTNGGSQADQDEMIDTLARAATSDPSPVLRLSAIEALARFQDQRAAGVLMLAYQNAHGRSEDATVPTARVPGARPPLAVPTGFAPDTVTTIRCRVVESLGRGGRPETIAFLASIAGSSAPGQGPEGSEDRDVRLAAVRGLGQCRHPEAVTALAQVMTAEHGKDAAVVGRAHDGLVNLTGQRIPADPARWNQVVQAGATVVPEPNVVDRAVNWVLGPP</sequence>
<dbReference type="AlphaFoldDB" id="A0A517XT27"/>
<evidence type="ECO:0000313" key="3">
    <source>
        <dbReference type="Proteomes" id="UP000319576"/>
    </source>
</evidence>
<gene>
    <name evidence="2" type="ORF">ETAA1_25990</name>
</gene>
<dbReference type="SUPFAM" id="SSF48371">
    <property type="entry name" value="ARM repeat"/>
    <property type="match status" value="1"/>
</dbReference>
<dbReference type="OrthoDB" id="270034at2"/>
<dbReference type="PROSITE" id="PS51257">
    <property type="entry name" value="PROKAR_LIPOPROTEIN"/>
    <property type="match status" value="1"/>
</dbReference>
<keyword evidence="3" id="KW-1185">Reference proteome</keyword>
<dbReference type="Gene3D" id="1.25.10.10">
    <property type="entry name" value="Leucine-rich Repeat Variant"/>
    <property type="match status" value="1"/>
</dbReference>
<dbReference type="Proteomes" id="UP000319576">
    <property type="component" value="Chromosome"/>
</dbReference>
<dbReference type="InterPro" id="IPR004155">
    <property type="entry name" value="PBS_lyase_HEAT"/>
</dbReference>
<evidence type="ECO:0000313" key="2">
    <source>
        <dbReference type="EMBL" id="QDU20643.1"/>
    </source>
</evidence>
<dbReference type="SMART" id="SM00567">
    <property type="entry name" value="EZ_HEAT"/>
    <property type="match status" value="3"/>
</dbReference>
<dbReference type="InterPro" id="IPR011989">
    <property type="entry name" value="ARM-like"/>
</dbReference>
<protein>
    <submittedName>
        <fullName evidence="2">PBS lyase HEAT-like repeat protein</fullName>
    </submittedName>
</protein>
<keyword evidence="2" id="KW-0456">Lyase</keyword>
<dbReference type="Pfam" id="PF03130">
    <property type="entry name" value="HEAT_PBS"/>
    <property type="match status" value="1"/>
</dbReference>
<proteinExistence type="predicted"/>